<protein>
    <submittedName>
        <fullName evidence="1">Uncharacterized protein</fullName>
    </submittedName>
</protein>
<dbReference type="EMBL" id="RCZA01000006">
    <property type="protein sequence ID" value="TPG83212.1"/>
    <property type="molecule type" value="Genomic_DNA"/>
</dbReference>
<sequence>MQQLNIAVPYDERCVLTPSGCAVVWPFLNAKKGDGPYELFLDTNALSKVDWARQLPQHVRDQSILNPLPALMEQWFSNPKLRADPITRIDAMTQTLCDLGFNFRANFAEQQVALLRRNEAALKTQFSLIFPYVVIMKSLLSRKMPVDTALAELDRIGQADIPRFTSSLMLTALGVVLKSQQALKLDGDTKPAYSYLDSFLAFQSGQKVEGSHITVPYLRNRAGDLNLWLILPTLRQQGYSFIGTPAVVTGDKVLHRLILRVLPPLLHVSQKTCFSIFPEGLDEAQCTKILQTVQTVGIRGEMTTEQRRQRVAALFELAKDFCANAEERAAVDESWQEWCLPGLGLDIRLD</sequence>
<dbReference type="RefSeq" id="WP_140679586.1">
    <property type="nucleotide sequence ID" value="NZ_RCZA01000006.1"/>
</dbReference>
<reference evidence="1 2" key="1">
    <citation type="journal article" date="2019" name="Environ. Microbiol.">
        <title>Species interactions and distinct microbial communities in high Arctic permafrost affected cryosols are associated with the CH4 and CO2 gas fluxes.</title>
        <authorList>
            <person name="Altshuler I."/>
            <person name="Hamel J."/>
            <person name="Turney S."/>
            <person name="Magnuson E."/>
            <person name="Levesque R."/>
            <person name="Greer C."/>
            <person name="Whyte L.G."/>
        </authorList>
    </citation>
    <scope>NUCLEOTIDE SEQUENCE [LARGE SCALE GENOMIC DNA]</scope>
    <source>
        <strain evidence="1 2">OWC5</strain>
    </source>
</reference>
<evidence type="ECO:0000313" key="2">
    <source>
        <dbReference type="Proteomes" id="UP000320914"/>
    </source>
</evidence>
<gene>
    <name evidence="1" type="ORF">EAH74_15180</name>
</gene>
<proteinExistence type="predicted"/>
<dbReference type="Proteomes" id="UP000320914">
    <property type="component" value="Unassembled WGS sequence"/>
</dbReference>
<organism evidence="1 2">
    <name type="scientific">Pseudomonas mandelii</name>
    <dbReference type="NCBI Taxonomy" id="75612"/>
    <lineage>
        <taxon>Bacteria</taxon>
        <taxon>Pseudomonadati</taxon>
        <taxon>Pseudomonadota</taxon>
        <taxon>Gammaproteobacteria</taxon>
        <taxon>Pseudomonadales</taxon>
        <taxon>Pseudomonadaceae</taxon>
        <taxon>Pseudomonas</taxon>
    </lineage>
</organism>
<comment type="caution">
    <text evidence="1">The sequence shown here is derived from an EMBL/GenBank/DDBJ whole genome shotgun (WGS) entry which is preliminary data.</text>
</comment>
<dbReference type="AlphaFoldDB" id="A0A502IBZ7"/>
<evidence type="ECO:0000313" key="1">
    <source>
        <dbReference type="EMBL" id="TPG83212.1"/>
    </source>
</evidence>
<name>A0A502IBZ7_9PSED</name>
<accession>A0A502IBZ7</accession>